<dbReference type="Proteomes" id="UP000198733">
    <property type="component" value="Unassembled WGS sequence"/>
</dbReference>
<comment type="caution">
    <text evidence="1">The sequence shown here is derived from an EMBL/GenBank/DDBJ whole genome shotgun (WGS) entry which is preliminary data.</text>
</comment>
<sequence>MPTKKELESEINGLKEEIKGLHHNFFTLAKKVHELEKKDKPTYFG</sequence>
<name>A0A1H8YY79_9BACI</name>
<evidence type="ECO:0008006" key="3">
    <source>
        <dbReference type="Google" id="ProtNLM"/>
    </source>
</evidence>
<protein>
    <recommendedName>
        <fullName evidence="3">Degradation enzyme regulation protein DegQ</fullName>
    </recommendedName>
</protein>
<evidence type="ECO:0000313" key="2">
    <source>
        <dbReference type="Proteomes" id="UP000198733"/>
    </source>
</evidence>
<gene>
    <name evidence="1" type="ORF">SAMN05216232_0190</name>
</gene>
<keyword evidence="2" id="KW-1185">Reference proteome</keyword>
<accession>A0A1H8YY79</accession>
<proteinExistence type="predicted"/>
<reference evidence="1 2" key="1">
    <citation type="submission" date="2016-10" db="EMBL/GenBank/DDBJ databases">
        <authorList>
            <person name="Varghese N."/>
            <person name="Submissions S."/>
        </authorList>
    </citation>
    <scope>NUCLEOTIDE SEQUENCE [LARGE SCALE GENOMIC DNA]</scope>
    <source>
        <strain evidence="1 2">CGMCC 1.7734</strain>
    </source>
</reference>
<dbReference type="EMBL" id="FOEH01000001">
    <property type="protein sequence ID" value="SEP57007.1"/>
    <property type="molecule type" value="Genomic_DNA"/>
</dbReference>
<organism evidence="1 2">
    <name type="scientific">Virgibacillus subterraneus</name>
    <dbReference type="NCBI Taxonomy" id="621109"/>
    <lineage>
        <taxon>Bacteria</taxon>
        <taxon>Bacillati</taxon>
        <taxon>Bacillota</taxon>
        <taxon>Bacilli</taxon>
        <taxon>Bacillales</taxon>
        <taxon>Bacillaceae</taxon>
        <taxon>Virgibacillus</taxon>
    </lineage>
</organism>
<evidence type="ECO:0000313" key="1">
    <source>
        <dbReference type="EMBL" id="SEP57007.1"/>
    </source>
</evidence>
<dbReference type="RefSeq" id="WP_175476668.1">
    <property type="nucleotide sequence ID" value="NZ_FOEH01000001.1"/>
</dbReference>